<protein>
    <submittedName>
        <fullName evidence="4">CDP-alcohol phosphatidyltransferase family protein</fullName>
    </submittedName>
</protein>
<comment type="caution">
    <text evidence="4">The sequence shown here is derived from an EMBL/GenBank/DDBJ whole genome shotgun (WGS) entry which is preliminary data.</text>
</comment>
<keyword evidence="5" id="KW-1185">Reference proteome</keyword>
<organism evidence="4 5">
    <name type="scientific">Sphingomonas molluscorum</name>
    <dbReference type="NCBI Taxonomy" id="418184"/>
    <lineage>
        <taxon>Bacteria</taxon>
        <taxon>Pseudomonadati</taxon>
        <taxon>Pseudomonadota</taxon>
        <taxon>Alphaproteobacteria</taxon>
        <taxon>Sphingomonadales</taxon>
        <taxon>Sphingomonadaceae</taxon>
        <taxon>Sphingomonas</taxon>
    </lineage>
</organism>
<evidence type="ECO:0000256" key="3">
    <source>
        <dbReference type="SAM" id="Phobius"/>
    </source>
</evidence>
<dbReference type="PROSITE" id="PS00379">
    <property type="entry name" value="CDP_ALCOHOL_P_TRANSF"/>
    <property type="match status" value="1"/>
</dbReference>
<proteinExistence type="inferred from homology"/>
<feature type="transmembrane region" description="Helical" evidence="3">
    <location>
        <begin position="95"/>
        <end position="114"/>
    </location>
</feature>
<evidence type="ECO:0000313" key="4">
    <source>
        <dbReference type="EMBL" id="MEJ5096049.1"/>
    </source>
</evidence>
<dbReference type="EMBL" id="JBBGZA010000001">
    <property type="protein sequence ID" value="MEJ5096049.1"/>
    <property type="molecule type" value="Genomic_DNA"/>
</dbReference>
<keyword evidence="3" id="KW-1133">Transmembrane helix</keyword>
<accession>A0ABU8Q997</accession>
<gene>
    <name evidence="4" type="ORF">WH159_16090</name>
</gene>
<dbReference type="Gene3D" id="1.20.120.1760">
    <property type="match status" value="1"/>
</dbReference>
<feature type="transmembrane region" description="Helical" evidence="3">
    <location>
        <begin position="135"/>
        <end position="152"/>
    </location>
</feature>
<feature type="transmembrane region" description="Helical" evidence="3">
    <location>
        <begin position="246"/>
        <end position="265"/>
    </location>
</feature>
<evidence type="ECO:0000256" key="2">
    <source>
        <dbReference type="RuleBase" id="RU003750"/>
    </source>
</evidence>
<dbReference type="Proteomes" id="UP001380365">
    <property type="component" value="Unassembled WGS sequence"/>
</dbReference>
<dbReference type="RefSeq" id="WP_339538681.1">
    <property type="nucleotide sequence ID" value="NZ_JBBGZA010000001.1"/>
</dbReference>
<feature type="transmembrane region" description="Helical" evidence="3">
    <location>
        <begin position="271"/>
        <end position="289"/>
    </location>
</feature>
<dbReference type="InterPro" id="IPR000462">
    <property type="entry name" value="CDP-OH_P_trans"/>
</dbReference>
<evidence type="ECO:0000256" key="1">
    <source>
        <dbReference type="ARBA" id="ARBA00022679"/>
    </source>
</evidence>
<name>A0ABU8Q997_9SPHN</name>
<dbReference type="InterPro" id="IPR048254">
    <property type="entry name" value="CDP_ALCOHOL_P_TRANSF_CS"/>
</dbReference>
<keyword evidence="1 2" id="KW-0808">Transferase</keyword>
<evidence type="ECO:0000313" key="5">
    <source>
        <dbReference type="Proteomes" id="UP001380365"/>
    </source>
</evidence>
<comment type="similarity">
    <text evidence="2">Belongs to the CDP-alcohol phosphatidyltransferase class-I family.</text>
</comment>
<keyword evidence="3" id="KW-0812">Transmembrane</keyword>
<reference evidence="4 5" key="1">
    <citation type="submission" date="2023-12" db="EMBL/GenBank/DDBJ databases">
        <title>Gut-associated functions are favored during microbiome assembly across C. elegans life.</title>
        <authorList>
            <person name="Zimmermann J."/>
        </authorList>
    </citation>
    <scope>NUCLEOTIDE SEQUENCE [LARGE SCALE GENOMIC DNA]</scope>
    <source>
        <strain evidence="4 5">JUb134</strain>
    </source>
</reference>
<dbReference type="InterPro" id="IPR043130">
    <property type="entry name" value="CDP-OH_PTrfase_TM_dom"/>
</dbReference>
<feature type="transmembrane region" description="Helical" evidence="3">
    <location>
        <begin position="69"/>
        <end position="89"/>
    </location>
</feature>
<sequence length="321" mass="35036">MAAPTSRLECLMPRRKLLAGKADAPVRDISMTPPPPDQSRDRRIEDPTNLWVIHPAGRMLLPWFIARGISANAVSVGGLTLGVLAALAFGRWEHWPFVVAGSVLSVTWLIADGLDGMIARATGTASPLGRALDGLCDHGVFILIYLVLASSIGTLEGWLLAIAAGVAHALQSNLYEGERARFHRRCKGLASAPPQPSRNPLVRFYDRIAGTVDRFARPFDDALRNRSDAARLAAVYGQQAAKPMRLMRLLTANTRIGAIFVACLAGDPRLFWWFEIGPLTLVLIIGLIWHRSVEARLARSASPVERAFSSIPIIQSKDVKK</sequence>
<keyword evidence="3" id="KW-0472">Membrane</keyword>
<dbReference type="Pfam" id="PF01066">
    <property type="entry name" value="CDP-OH_P_transf"/>
    <property type="match status" value="1"/>
</dbReference>